<protein>
    <recommendedName>
        <fullName evidence="2">Flagellar biosynthetic protein FlhB</fullName>
    </recommendedName>
</protein>
<evidence type="ECO:0000313" key="9">
    <source>
        <dbReference type="Proteomes" id="UP001499959"/>
    </source>
</evidence>
<sequence>MSQGDQDKTEEPTPFRLDEARKRGEVAKSIEVSGIVVMIVFAAIVGLTGAGVALALANATRRMISVAGDVKSLDGAFVGWMSNTYAPVWQALTPLLLGLLVAAVLGHLLQTGPIFTTHPLKPDFKRMNPMQTLKRVFSMRTLWELGKLTVKFALLGAICWVMITRAAALAEAVAMSLPQRAGSLLHGAFVKASIYTLLALALVAAVDMLFTRREFMKKMRMSRRELKDEIKRRDGDPAVKSKQKQQLRELLKKTRALAKVPSADVIITNPTHVAVALRYRPGETLAPVILAKGAGVLSARIRAIAARHRVPIVRSPKLARMLYRECEIDGMVPADQYAALAPIYREIWASKREMGG</sequence>
<dbReference type="PANTHER" id="PTHR30531:SF12">
    <property type="entry name" value="FLAGELLAR BIOSYNTHETIC PROTEIN FLHB"/>
    <property type="match status" value="1"/>
</dbReference>
<keyword evidence="3" id="KW-0813">Transport</keyword>
<dbReference type="PRINTS" id="PR00950">
    <property type="entry name" value="TYPE3IMSPROT"/>
</dbReference>
<evidence type="ECO:0000256" key="6">
    <source>
        <dbReference type="SAM" id="Phobius"/>
    </source>
</evidence>
<dbReference type="Proteomes" id="UP001499959">
    <property type="component" value="Unassembled WGS sequence"/>
</dbReference>
<keyword evidence="3" id="KW-0653">Protein transport</keyword>
<evidence type="ECO:0000313" key="8">
    <source>
        <dbReference type="EMBL" id="GAA4807848.1"/>
    </source>
</evidence>
<dbReference type="RefSeq" id="WP_345304978.1">
    <property type="nucleotide sequence ID" value="NZ_BAABJE010000030.1"/>
</dbReference>
<dbReference type="Pfam" id="PF01312">
    <property type="entry name" value="Bac_export_2"/>
    <property type="match status" value="1"/>
</dbReference>
<feature type="transmembrane region" description="Helical" evidence="6">
    <location>
        <begin position="188"/>
        <end position="210"/>
    </location>
</feature>
<keyword evidence="8" id="KW-0282">Flagellum</keyword>
<feature type="transmembrane region" description="Helical" evidence="6">
    <location>
        <begin position="148"/>
        <end position="168"/>
    </location>
</feature>
<dbReference type="InterPro" id="IPR001763">
    <property type="entry name" value="Rhodanese-like_dom"/>
</dbReference>
<dbReference type="Gene3D" id="3.40.1690.10">
    <property type="entry name" value="secretion proteins EscU"/>
    <property type="match status" value="1"/>
</dbReference>
<feature type="region of interest" description="Disordered" evidence="5">
    <location>
        <begin position="1"/>
        <end position="20"/>
    </location>
</feature>
<dbReference type="EMBL" id="BAABJE010000030">
    <property type="protein sequence ID" value="GAA4807848.1"/>
    <property type="molecule type" value="Genomic_DNA"/>
</dbReference>
<feature type="domain" description="Rhodanese" evidence="7">
    <location>
        <begin position="46"/>
        <end position="89"/>
    </location>
</feature>
<comment type="caution">
    <text evidence="8">The sequence shown here is derived from an EMBL/GenBank/DDBJ whole genome shotgun (WGS) entry which is preliminary data.</text>
</comment>
<evidence type="ECO:0000256" key="4">
    <source>
        <dbReference type="ARBA" id="ARBA00025078"/>
    </source>
</evidence>
<keyword evidence="6" id="KW-0812">Transmembrane</keyword>
<feature type="transmembrane region" description="Helical" evidence="6">
    <location>
        <begin position="32"/>
        <end position="57"/>
    </location>
</feature>
<organism evidence="8 9">
    <name type="scientific">Lysobacter hankyongensis</name>
    <dbReference type="NCBI Taxonomy" id="1176535"/>
    <lineage>
        <taxon>Bacteria</taxon>
        <taxon>Pseudomonadati</taxon>
        <taxon>Pseudomonadota</taxon>
        <taxon>Gammaproteobacteria</taxon>
        <taxon>Lysobacterales</taxon>
        <taxon>Lysobacteraceae</taxon>
        <taxon>Lysobacter</taxon>
    </lineage>
</organism>
<proteinExistence type="inferred from homology"/>
<keyword evidence="8" id="KW-0966">Cell projection</keyword>
<comment type="function">
    <text evidence="4">Required for formation of the rod structure in the basal body of the flagellar apparatus. Together with FliI and FliH, may constitute the export apparatus of flagellin.</text>
</comment>
<dbReference type="PROSITE" id="PS50206">
    <property type="entry name" value="RHODANESE_3"/>
    <property type="match status" value="1"/>
</dbReference>
<accession>A0ABP9CHF4</accession>
<name>A0ABP9CHF4_9GAMM</name>
<evidence type="ECO:0000256" key="3">
    <source>
        <dbReference type="ARBA" id="ARBA00023225"/>
    </source>
</evidence>
<keyword evidence="3" id="KW-1006">Bacterial flagellum protein export</keyword>
<keyword evidence="8" id="KW-0969">Cilium</keyword>
<dbReference type="InterPro" id="IPR029025">
    <property type="entry name" value="T3SS_substrate_exporter_C"/>
</dbReference>
<evidence type="ECO:0000259" key="7">
    <source>
        <dbReference type="PROSITE" id="PS50206"/>
    </source>
</evidence>
<keyword evidence="6" id="KW-1133">Transmembrane helix</keyword>
<dbReference type="SUPFAM" id="SSF160544">
    <property type="entry name" value="EscU C-terminal domain-like"/>
    <property type="match status" value="1"/>
</dbReference>
<keyword evidence="9" id="KW-1185">Reference proteome</keyword>
<evidence type="ECO:0000256" key="2">
    <source>
        <dbReference type="ARBA" id="ARBA00021622"/>
    </source>
</evidence>
<reference evidence="9" key="1">
    <citation type="journal article" date="2019" name="Int. J. Syst. Evol. Microbiol.">
        <title>The Global Catalogue of Microorganisms (GCM) 10K type strain sequencing project: providing services to taxonomists for standard genome sequencing and annotation.</title>
        <authorList>
            <consortium name="The Broad Institute Genomics Platform"/>
            <consortium name="The Broad Institute Genome Sequencing Center for Infectious Disease"/>
            <person name="Wu L."/>
            <person name="Ma J."/>
        </authorList>
    </citation>
    <scope>NUCLEOTIDE SEQUENCE [LARGE SCALE GENOMIC DNA]</scope>
    <source>
        <strain evidence="9">JCM 18204</strain>
    </source>
</reference>
<evidence type="ECO:0000256" key="5">
    <source>
        <dbReference type="SAM" id="MobiDB-lite"/>
    </source>
</evidence>
<evidence type="ECO:0000256" key="1">
    <source>
        <dbReference type="ARBA" id="ARBA00010690"/>
    </source>
</evidence>
<feature type="transmembrane region" description="Helical" evidence="6">
    <location>
        <begin position="88"/>
        <end position="109"/>
    </location>
</feature>
<dbReference type="PANTHER" id="PTHR30531">
    <property type="entry name" value="FLAGELLAR BIOSYNTHETIC PROTEIN FLHB"/>
    <property type="match status" value="1"/>
</dbReference>
<gene>
    <name evidence="8" type="primary">flhB</name>
    <name evidence="8" type="ORF">GCM10023307_38300</name>
</gene>
<keyword evidence="6" id="KW-0472">Membrane</keyword>
<dbReference type="InterPro" id="IPR006135">
    <property type="entry name" value="T3SS_substrate_exporter"/>
</dbReference>
<comment type="similarity">
    <text evidence="1">Belongs to the type III secretion exporter family.</text>
</comment>